<evidence type="ECO:0000256" key="4">
    <source>
        <dbReference type="ARBA" id="ARBA00023125"/>
    </source>
</evidence>
<keyword evidence="4" id="KW-0238">DNA-binding</keyword>
<evidence type="ECO:0000313" key="8">
    <source>
        <dbReference type="EMBL" id="PYI30550.1"/>
    </source>
</evidence>
<gene>
    <name evidence="8" type="ORF">BP00DRAFT_345914</name>
</gene>
<dbReference type="InterPro" id="IPR021858">
    <property type="entry name" value="Fun_TF"/>
</dbReference>
<evidence type="ECO:0000256" key="2">
    <source>
        <dbReference type="ARBA" id="ARBA00022833"/>
    </source>
</evidence>
<dbReference type="PROSITE" id="PS00463">
    <property type="entry name" value="ZN2_CY6_FUNGAL_1"/>
    <property type="match status" value="1"/>
</dbReference>
<evidence type="ECO:0000256" key="5">
    <source>
        <dbReference type="ARBA" id="ARBA00023163"/>
    </source>
</evidence>
<proteinExistence type="predicted"/>
<dbReference type="GO" id="GO:0000981">
    <property type="term" value="F:DNA-binding transcription factor activity, RNA polymerase II-specific"/>
    <property type="evidence" value="ECO:0007669"/>
    <property type="project" value="InterPro"/>
</dbReference>
<dbReference type="GO" id="GO:0008270">
    <property type="term" value="F:zinc ion binding"/>
    <property type="evidence" value="ECO:0007669"/>
    <property type="project" value="InterPro"/>
</dbReference>
<dbReference type="CDD" id="cd00067">
    <property type="entry name" value="GAL4"/>
    <property type="match status" value="1"/>
</dbReference>
<evidence type="ECO:0000256" key="6">
    <source>
        <dbReference type="ARBA" id="ARBA00023242"/>
    </source>
</evidence>
<keyword evidence="1" id="KW-0479">Metal-binding</keyword>
<keyword evidence="9" id="KW-1185">Reference proteome</keyword>
<accession>A0A2V5IPR8</accession>
<dbReference type="SMART" id="SM00066">
    <property type="entry name" value="GAL4"/>
    <property type="match status" value="1"/>
</dbReference>
<sequence>MPDPSITPAKRQKAYAKRSKSGCRTCRYRRVKCDESPGACKRCTSTGRQCDGYDLPPVSHKPFFATRTSIPQLTAPGILTALTSEERRGFSFFQHCTVPTLAGFYDSALWEILSLQIGHADPAVCHASIALSAVHSGVQARRRESLIHQAKTESRRWQHFAFEQMGRAFQQLWRRHASQDPQYTVTVLLCCLIFVAAEFTLGHYDNAFRHLRSGLRILRDQQIRVASGMETPLEPSLTQTFAHLDNQAGCFGPEGPILVIDDNAALYSDLHSCSNVGNGRWTVSEVRQIMEPLAGAVVRFCRRQARTGYHEYESAVSEQACIIHRLSLFLLFTTNLNKQPGRVLTAKEKRGLKLLQLEAHALKNALLSLPVTTRQPQFHEFTDDFEIMLALATEIQQSERDYQDLPQISLDIGAVPPLYAIAKRTVDPEQWWRAVRLLQSYPHQEGPWSASLLSRALIKSMPAKIVIRCQERTGRDGNSGRRGRTRLMQKRACFEGVLTIAPVRSCVRIPFHIQGLQKK</sequence>
<dbReference type="GO" id="GO:0003677">
    <property type="term" value="F:DNA binding"/>
    <property type="evidence" value="ECO:0007669"/>
    <property type="project" value="UniProtKB-KW"/>
</dbReference>
<dbReference type="SUPFAM" id="SSF57701">
    <property type="entry name" value="Zn2/Cys6 DNA-binding domain"/>
    <property type="match status" value="1"/>
</dbReference>
<keyword evidence="6" id="KW-0539">Nucleus</keyword>
<dbReference type="Gene3D" id="4.10.240.10">
    <property type="entry name" value="Zn(2)-C6 fungal-type DNA-binding domain"/>
    <property type="match status" value="1"/>
</dbReference>
<dbReference type="PROSITE" id="PS50048">
    <property type="entry name" value="ZN2_CY6_FUNGAL_2"/>
    <property type="match status" value="1"/>
</dbReference>
<dbReference type="InterPro" id="IPR001138">
    <property type="entry name" value="Zn2Cys6_DnaBD"/>
</dbReference>
<dbReference type="GO" id="GO:0009893">
    <property type="term" value="P:positive regulation of metabolic process"/>
    <property type="evidence" value="ECO:0007669"/>
    <property type="project" value="UniProtKB-ARBA"/>
</dbReference>
<evidence type="ECO:0000259" key="7">
    <source>
        <dbReference type="PROSITE" id="PS50048"/>
    </source>
</evidence>
<organism evidence="8 9">
    <name type="scientific">Aspergillus indologenus CBS 114.80</name>
    <dbReference type="NCBI Taxonomy" id="1450541"/>
    <lineage>
        <taxon>Eukaryota</taxon>
        <taxon>Fungi</taxon>
        <taxon>Dikarya</taxon>
        <taxon>Ascomycota</taxon>
        <taxon>Pezizomycotina</taxon>
        <taxon>Eurotiomycetes</taxon>
        <taxon>Eurotiomycetidae</taxon>
        <taxon>Eurotiales</taxon>
        <taxon>Aspergillaceae</taxon>
        <taxon>Aspergillus</taxon>
        <taxon>Aspergillus subgen. Circumdati</taxon>
    </lineage>
</organism>
<keyword evidence="3" id="KW-0805">Transcription regulation</keyword>
<reference evidence="8 9" key="1">
    <citation type="submission" date="2018-02" db="EMBL/GenBank/DDBJ databases">
        <title>The genomes of Aspergillus section Nigri reveals drivers in fungal speciation.</title>
        <authorList>
            <consortium name="DOE Joint Genome Institute"/>
            <person name="Vesth T.C."/>
            <person name="Nybo J."/>
            <person name="Theobald S."/>
            <person name="Brandl J."/>
            <person name="Frisvad J.C."/>
            <person name="Nielsen K.F."/>
            <person name="Lyhne E.K."/>
            <person name="Kogle M.E."/>
            <person name="Kuo A."/>
            <person name="Riley R."/>
            <person name="Clum A."/>
            <person name="Nolan M."/>
            <person name="Lipzen A."/>
            <person name="Salamov A."/>
            <person name="Henrissat B."/>
            <person name="Wiebenga A."/>
            <person name="De vries R.P."/>
            <person name="Grigoriev I.V."/>
            <person name="Mortensen U.H."/>
            <person name="Andersen M.R."/>
            <person name="Baker S.E."/>
        </authorList>
    </citation>
    <scope>NUCLEOTIDE SEQUENCE [LARGE SCALE GENOMIC DNA]</scope>
    <source>
        <strain evidence="8 9">CBS 114.80</strain>
    </source>
</reference>
<evidence type="ECO:0000313" key="9">
    <source>
        <dbReference type="Proteomes" id="UP000248817"/>
    </source>
</evidence>
<dbReference type="InterPro" id="IPR052360">
    <property type="entry name" value="Transcr_Regulatory_Proteins"/>
</dbReference>
<dbReference type="InterPro" id="IPR036864">
    <property type="entry name" value="Zn2-C6_fun-type_DNA-bd_sf"/>
</dbReference>
<dbReference type="Pfam" id="PF11951">
    <property type="entry name" value="Fungal_trans_2"/>
    <property type="match status" value="1"/>
</dbReference>
<dbReference type="PANTHER" id="PTHR36206:SF12">
    <property type="entry name" value="ASPERCRYPTIN BIOSYNTHESIS CLUSTER-SPECIFIC TRANSCRIPTION REGULATOR ATNN-RELATED"/>
    <property type="match status" value="1"/>
</dbReference>
<evidence type="ECO:0000256" key="1">
    <source>
        <dbReference type="ARBA" id="ARBA00022723"/>
    </source>
</evidence>
<keyword evidence="2" id="KW-0862">Zinc</keyword>
<dbReference type="Pfam" id="PF00172">
    <property type="entry name" value="Zn_clus"/>
    <property type="match status" value="1"/>
</dbReference>
<name>A0A2V5IPR8_9EURO</name>
<dbReference type="Proteomes" id="UP000248817">
    <property type="component" value="Unassembled WGS sequence"/>
</dbReference>
<evidence type="ECO:0000256" key="3">
    <source>
        <dbReference type="ARBA" id="ARBA00023015"/>
    </source>
</evidence>
<dbReference type="AlphaFoldDB" id="A0A2V5IPR8"/>
<feature type="domain" description="Zn(2)-C6 fungal-type" evidence="7">
    <location>
        <begin position="22"/>
        <end position="50"/>
    </location>
</feature>
<protein>
    <recommendedName>
        <fullName evidence="7">Zn(2)-C6 fungal-type domain-containing protein</fullName>
    </recommendedName>
</protein>
<dbReference type="PANTHER" id="PTHR36206">
    <property type="entry name" value="ASPERCRYPTIN BIOSYNTHESIS CLUSTER-SPECIFIC TRANSCRIPTION REGULATOR ATNN-RELATED"/>
    <property type="match status" value="1"/>
</dbReference>
<keyword evidence="5" id="KW-0804">Transcription</keyword>
<dbReference type="EMBL" id="KZ825514">
    <property type="protein sequence ID" value="PYI30550.1"/>
    <property type="molecule type" value="Genomic_DNA"/>
</dbReference>